<comment type="similarity">
    <text evidence="1 5">Belongs to the RRP4 family.</text>
</comment>
<dbReference type="PROSITE" id="PS50126">
    <property type="entry name" value="S1"/>
    <property type="match status" value="1"/>
</dbReference>
<dbReference type="Pfam" id="PF15985">
    <property type="entry name" value="KH_6"/>
    <property type="match status" value="1"/>
</dbReference>
<keyword evidence="2 5" id="KW-0963">Cytoplasm</keyword>
<gene>
    <name evidence="5" type="primary">rrp4</name>
    <name evidence="8" type="ORF">DSO09_01240</name>
    <name evidence="7" type="ORF">EF809_01940</name>
</gene>
<dbReference type="GO" id="GO:0034475">
    <property type="term" value="P:U4 snRNA 3'-end processing"/>
    <property type="evidence" value="ECO:0007669"/>
    <property type="project" value="TreeGrafter"/>
</dbReference>
<dbReference type="SUPFAM" id="SSF54791">
    <property type="entry name" value="Eukaryotic type KH-domain (KH-domain type I)"/>
    <property type="match status" value="1"/>
</dbReference>
<protein>
    <recommendedName>
        <fullName evidence="5">Exosome complex component Rrp4</fullName>
    </recommendedName>
</protein>
<dbReference type="PANTHER" id="PTHR21321">
    <property type="entry name" value="PNAS-3 RELATED"/>
    <property type="match status" value="1"/>
</dbReference>
<organism evidence="8 10">
    <name type="scientific">Thermoproteota archaeon</name>
    <dbReference type="NCBI Taxonomy" id="2056631"/>
    <lineage>
        <taxon>Archaea</taxon>
        <taxon>Thermoproteota</taxon>
    </lineage>
</organism>
<dbReference type="HAMAP" id="MF_00623">
    <property type="entry name" value="Exosome_Rrp4"/>
    <property type="match status" value="1"/>
</dbReference>
<evidence type="ECO:0000313" key="9">
    <source>
        <dbReference type="Proteomes" id="UP000316080"/>
    </source>
</evidence>
<dbReference type="CDD" id="cd05789">
    <property type="entry name" value="S1_Rrp4"/>
    <property type="match status" value="1"/>
</dbReference>
<dbReference type="InterPro" id="IPR003029">
    <property type="entry name" value="S1_domain"/>
</dbReference>
<dbReference type="GO" id="GO:0008143">
    <property type="term" value="F:poly(A) binding"/>
    <property type="evidence" value="ECO:0007669"/>
    <property type="project" value="InterPro"/>
</dbReference>
<dbReference type="Gene3D" id="3.30.1370.10">
    <property type="entry name" value="K Homology domain, type 1"/>
    <property type="match status" value="1"/>
</dbReference>
<dbReference type="EMBL" id="RXIH01000016">
    <property type="protein sequence ID" value="RZN56863.1"/>
    <property type="molecule type" value="Genomic_DNA"/>
</dbReference>
<dbReference type="PROSITE" id="PS50084">
    <property type="entry name" value="KH_TYPE_1"/>
    <property type="match status" value="1"/>
</dbReference>
<dbReference type="GO" id="GO:0000178">
    <property type="term" value="C:exosome (RNase complex)"/>
    <property type="evidence" value="ECO:0007669"/>
    <property type="project" value="UniProtKB-KW"/>
</dbReference>
<proteinExistence type="inferred from homology"/>
<sequence>MLAEGNYEAGRNVYKEENRFYATVIGLAELKDKIINVIPLRGCYIPSVGDVVIGKVIDITTTAWIVDIRSPWNAFLFVKDFLSKPLNVIKEDIRNYLDIGELIIAKVTSFDRTKNPTLTTKEHGLGKIERGTVIEVDPTRVPRIIGKKGSMINMLKKETGCQIHVGQNGRVWISGKNREDEILVVEAIKKIESEAHTTGLTDRVYNLITKRRVSNGKEKTNI</sequence>
<dbReference type="InterPro" id="IPR004087">
    <property type="entry name" value="KH_dom"/>
</dbReference>
<dbReference type="GO" id="GO:0000467">
    <property type="term" value="P:exonucleolytic trimming to generate mature 3'-end of 5.8S rRNA from tricistronic rRNA transcript (SSU-rRNA, 5.8S rRNA, LSU-rRNA)"/>
    <property type="evidence" value="ECO:0007669"/>
    <property type="project" value="TreeGrafter"/>
</dbReference>
<dbReference type="GO" id="GO:0005737">
    <property type="term" value="C:cytoplasm"/>
    <property type="evidence" value="ECO:0007669"/>
    <property type="project" value="UniProtKB-SubCell"/>
</dbReference>
<reference evidence="8 10" key="1">
    <citation type="journal article" date="2019" name="Nat. Microbiol.">
        <title>Expanding anaerobic alkane metabolism in the domain of Archaea.</title>
        <authorList>
            <person name="Wang Y."/>
            <person name="Wegener G."/>
            <person name="Hou J."/>
            <person name="Wang F."/>
            <person name="Xiao X."/>
        </authorList>
    </citation>
    <scope>NUCLEOTIDE SEQUENCE [LARGE SCALE GENOMIC DNA]</scope>
    <source>
        <strain evidence="8">WYZ-LMO11</strain>
    </source>
</reference>
<evidence type="ECO:0000313" key="8">
    <source>
        <dbReference type="EMBL" id="TDA40113.1"/>
    </source>
</evidence>
<dbReference type="GO" id="GO:0071051">
    <property type="term" value="P:poly(A)-dependent snoRNA 3'-end processing"/>
    <property type="evidence" value="ECO:0007669"/>
    <property type="project" value="TreeGrafter"/>
</dbReference>
<dbReference type="FunFam" id="3.30.1370.10:FF:000095">
    <property type="entry name" value="Exosome complex component Rrp4"/>
    <property type="match status" value="1"/>
</dbReference>
<comment type="subcellular location">
    <subcellularLocation>
        <location evidence="5">Cytoplasm</location>
    </subcellularLocation>
</comment>
<evidence type="ECO:0000256" key="2">
    <source>
        <dbReference type="ARBA" id="ARBA00022490"/>
    </source>
</evidence>
<evidence type="ECO:0000256" key="5">
    <source>
        <dbReference type="HAMAP-Rule" id="MF_00623"/>
    </source>
</evidence>
<dbReference type="InterPro" id="IPR048565">
    <property type="entry name" value="S1_RRP4"/>
</dbReference>
<dbReference type="NCBIfam" id="NF003181">
    <property type="entry name" value="PRK04163.1-1"/>
    <property type="match status" value="1"/>
</dbReference>
<dbReference type="CDD" id="cd22524">
    <property type="entry name" value="KH-I_Rrp4_prokar"/>
    <property type="match status" value="1"/>
</dbReference>
<reference evidence="7 9" key="2">
    <citation type="journal article" date="2019" name="Nat. Microbiol.">
        <title>Wide diversity of methane and short-chain alkane metabolisms in uncultured archaea.</title>
        <authorList>
            <person name="Borrel G."/>
            <person name="Adam P.S."/>
            <person name="McKay L.J."/>
            <person name="Chen L.X."/>
            <person name="Sierra-Garcia I.N."/>
            <person name="Sieber C.M."/>
            <person name="Letourneur Q."/>
            <person name="Ghozlane A."/>
            <person name="Andersen G.L."/>
            <person name="Li W.J."/>
            <person name="Hallam S.J."/>
            <person name="Muyzer G."/>
            <person name="de Oliveira V.M."/>
            <person name="Inskeep W.P."/>
            <person name="Banfield J.F."/>
            <person name="Gribaldo S."/>
        </authorList>
    </citation>
    <scope>NUCLEOTIDE SEQUENCE [LARGE SCALE GENOMIC DNA]</scope>
    <source>
        <strain evidence="7">Verst-YHS</strain>
    </source>
</reference>
<name>A0A523BGQ1_9CREN</name>
<evidence type="ECO:0000256" key="3">
    <source>
        <dbReference type="ARBA" id="ARBA00022835"/>
    </source>
</evidence>
<dbReference type="EMBL" id="QNVI01000015">
    <property type="protein sequence ID" value="TDA40113.1"/>
    <property type="molecule type" value="Genomic_DNA"/>
</dbReference>
<comment type="subunit">
    <text evidence="5">Component of the archaeal exosome complex. Forms a trimer of Rrp4 and/or Csl4 subunits. The trimer associates with an hexameric ring-like arrangement composed of 3 Rrp41-Rrp42 heterodimers.</text>
</comment>
<evidence type="ECO:0000256" key="1">
    <source>
        <dbReference type="ARBA" id="ARBA00009155"/>
    </source>
</evidence>
<dbReference type="InterPro" id="IPR054371">
    <property type="entry name" value="RRP4_N"/>
</dbReference>
<feature type="domain" description="S1 motif" evidence="6">
    <location>
        <begin position="49"/>
        <end position="121"/>
    </location>
</feature>
<evidence type="ECO:0000313" key="7">
    <source>
        <dbReference type="EMBL" id="RZN56863.1"/>
    </source>
</evidence>
<dbReference type="GO" id="GO:0071034">
    <property type="term" value="P:CUT catabolic process"/>
    <property type="evidence" value="ECO:0007669"/>
    <property type="project" value="TreeGrafter"/>
</dbReference>
<dbReference type="InterPro" id="IPR012340">
    <property type="entry name" value="NA-bd_OB-fold"/>
</dbReference>
<dbReference type="Proteomes" id="UP000316080">
    <property type="component" value="Unassembled WGS sequence"/>
</dbReference>
<accession>A0A523BGQ1</accession>
<dbReference type="SMART" id="SM00322">
    <property type="entry name" value="KH"/>
    <property type="match status" value="1"/>
</dbReference>
<keyword evidence="4 5" id="KW-0694">RNA-binding</keyword>
<evidence type="ECO:0000313" key="10">
    <source>
        <dbReference type="Proteomes" id="UP000317265"/>
    </source>
</evidence>
<dbReference type="Gene3D" id="2.40.50.140">
    <property type="entry name" value="Nucleic acid-binding proteins"/>
    <property type="match status" value="1"/>
</dbReference>
<dbReference type="PANTHER" id="PTHR21321:SF4">
    <property type="entry name" value="EXOSOME COMPLEX COMPONENT RRP4"/>
    <property type="match status" value="1"/>
</dbReference>
<dbReference type="Gene3D" id="2.40.50.100">
    <property type="match status" value="1"/>
</dbReference>
<dbReference type="Pfam" id="PF22625">
    <property type="entry name" value="ECR1_N_2"/>
    <property type="match status" value="1"/>
</dbReference>
<dbReference type="InterPro" id="IPR023474">
    <property type="entry name" value="Rrp4"/>
</dbReference>
<dbReference type="InterPro" id="IPR004088">
    <property type="entry name" value="KH_dom_type_1"/>
</dbReference>
<dbReference type="SUPFAM" id="SSF110324">
    <property type="entry name" value="Ribosomal L27 protein-like"/>
    <property type="match status" value="1"/>
</dbReference>
<dbReference type="SMART" id="SM00316">
    <property type="entry name" value="S1"/>
    <property type="match status" value="1"/>
</dbReference>
<keyword evidence="3 5" id="KW-0271">Exosome</keyword>
<dbReference type="Proteomes" id="UP000317265">
    <property type="component" value="Unassembled WGS sequence"/>
</dbReference>
<dbReference type="InterPro" id="IPR036612">
    <property type="entry name" value="KH_dom_type_1_sf"/>
</dbReference>
<evidence type="ECO:0000259" key="6">
    <source>
        <dbReference type="PROSITE" id="PS50126"/>
    </source>
</evidence>
<comment type="function">
    <text evidence="5">Non-catalytic component of the exosome, which is a complex involved in RNA degradation. Increases the RNA binding and the efficiency of RNA degradation. Confers strong poly(A) specificity to the exosome.</text>
</comment>
<dbReference type="SUPFAM" id="SSF50249">
    <property type="entry name" value="Nucleic acid-binding proteins"/>
    <property type="match status" value="1"/>
</dbReference>
<dbReference type="Pfam" id="PF21266">
    <property type="entry name" value="S1_RRP4"/>
    <property type="match status" value="1"/>
</dbReference>
<dbReference type="AlphaFoldDB" id="A0A523BGQ1"/>
<evidence type="ECO:0000256" key="4">
    <source>
        <dbReference type="ARBA" id="ARBA00022884"/>
    </source>
</evidence>
<comment type="caution">
    <text evidence="8">The sequence shown here is derived from an EMBL/GenBank/DDBJ whole genome shotgun (WGS) entry which is preliminary data.</text>
</comment>
<dbReference type="InterPro" id="IPR026699">
    <property type="entry name" value="Exosome_RNA_bind1/RRP40/RRP4"/>
</dbReference>